<feature type="transmembrane region" description="Helical" evidence="18">
    <location>
        <begin position="1022"/>
        <end position="1042"/>
    </location>
</feature>
<feature type="region of interest" description="Disordered" evidence="17">
    <location>
        <begin position="618"/>
        <end position="652"/>
    </location>
</feature>
<dbReference type="GO" id="GO:0016324">
    <property type="term" value="C:apical plasma membrane"/>
    <property type="evidence" value="ECO:0007669"/>
    <property type="project" value="UniProtKB-SubCell"/>
</dbReference>
<evidence type="ECO:0000256" key="6">
    <source>
        <dbReference type="ARBA" id="ARBA00022729"/>
    </source>
</evidence>
<dbReference type="Gene3D" id="1.20.1070.10">
    <property type="entry name" value="Rhodopsin 7-helix transmembrane proteins"/>
    <property type="match status" value="1"/>
</dbReference>
<comment type="similarity">
    <text evidence="2">Belongs to the G-protein coupled receptor 2 family. Adhesion G-protein coupled receptor (ADGR) subfamily.</text>
</comment>
<dbReference type="EMBL" id="JAVHJS010000026">
    <property type="protein sequence ID" value="KAK2814786.1"/>
    <property type="molecule type" value="Genomic_DNA"/>
</dbReference>
<dbReference type="GO" id="GO:0007189">
    <property type="term" value="P:adenylate cyclase-activating G protein-coupled receptor signaling pathway"/>
    <property type="evidence" value="ECO:0007669"/>
    <property type="project" value="TreeGrafter"/>
</dbReference>
<evidence type="ECO:0000256" key="18">
    <source>
        <dbReference type="SAM" id="Phobius"/>
    </source>
</evidence>
<evidence type="ECO:0000256" key="1">
    <source>
        <dbReference type="ARBA" id="ARBA00004424"/>
    </source>
</evidence>
<accession>A0AA88ISG1</accession>
<dbReference type="Pfam" id="PF01825">
    <property type="entry name" value="GPS"/>
    <property type="match status" value="1"/>
</dbReference>
<keyword evidence="8" id="KW-0297">G-protein coupled receptor</keyword>
<evidence type="ECO:0000256" key="16">
    <source>
        <dbReference type="ARBA" id="ARBA00093560"/>
    </source>
</evidence>
<evidence type="ECO:0000256" key="2">
    <source>
        <dbReference type="ARBA" id="ARBA00007343"/>
    </source>
</evidence>
<feature type="compositionally biased region" description="Low complexity" evidence="17">
    <location>
        <begin position="269"/>
        <end position="319"/>
    </location>
</feature>
<feature type="domain" description="G-protein coupled receptors family 2 profile 2" evidence="20">
    <location>
        <begin position="985"/>
        <end position="1241"/>
    </location>
</feature>
<reference evidence="21" key="1">
    <citation type="submission" date="2023-08" db="EMBL/GenBank/DDBJ databases">
        <title>Pelteobagrus vachellii genome.</title>
        <authorList>
            <person name="Liu H."/>
        </authorList>
    </citation>
    <scope>NUCLEOTIDE SEQUENCE</scope>
    <source>
        <strain evidence="21">PRFRI_2022a</strain>
        <tissue evidence="21">Muscle</tissue>
    </source>
</reference>
<dbReference type="InterPro" id="IPR000832">
    <property type="entry name" value="GPCR_2_secretin-like"/>
</dbReference>
<dbReference type="SUPFAM" id="SSF49899">
    <property type="entry name" value="Concanavalin A-like lectins/glucanases"/>
    <property type="match status" value="1"/>
</dbReference>
<evidence type="ECO:0000256" key="15">
    <source>
        <dbReference type="ARBA" id="ARBA00083924"/>
    </source>
</evidence>
<feature type="compositionally biased region" description="Polar residues" evidence="17">
    <location>
        <begin position="630"/>
        <end position="642"/>
    </location>
</feature>
<evidence type="ECO:0000256" key="14">
    <source>
        <dbReference type="ARBA" id="ARBA00069918"/>
    </source>
</evidence>
<dbReference type="PRINTS" id="PR00249">
    <property type="entry name" value="GPCRSECRETIN"/>
</dbReference>
<keyword evidence="5 18" id="KW-0812">Transmembrane</keyword>
<dbReference type="Pfam" id="PF26574">
    <property type="entry name" value="GAIN_ADGRG2"/>
    <property type="match status" value="1"/>
</dbReference>
<evidence type="ECO:0000256" key="8">
    <source>
        <dbReference type="ARBA" id="ARBA00023040"/>
    </source>
</evidence>
<feature type="region of interest" description="Disordered" evidence="17">
    <location>
        <begin position="834"/>
        <end position="858"/>
    </location>
</feature>
<evidence type="ECO:0000256" key="7">
    <source>
        <dbReference type="ARBA" id="ARBA00022989"/>
    </source>
</evidence>
<evidence type="ECO:0000256" key="12">
    <source>
        <dbReference type="ARBA" id="ARBA00023180"/>
    </source>
</evidence>
<dbReference type="FunFam" id="1.20.1070.10:FF:000043">
    <property type="entry name" value="adhesion G-protein coupled receptor G2 isoform X1"/>
    <property type="match status" value="1"/>
</dbReference>
<name>A0AA88ISG1_TACVA</name>
<evidence type="ECO:0000256" key="5">
    <source>
        <dbReference type="ARBA" id="ARBA00022692"/>
    </source>
</evidence>
<feature type="compositionally biased region" description="Polar residues" evidence="17">
    <location>
        <begin position="392"/>
        <end position="416"/>
    </location>
</feature>
<dbReference type="InterPro" id="IPR058857">
    <property type="entry name" value="GAIN_ADGRG2/6"/>
</dbReference>
<dbReference type="SUPFAM" id="SSF81321">
    <property type="entry name" value="Family A G protein-coupled receptor-like"/>
    <property type="match status" value="1"/>
</dbReference>
<proteinExistence type="inferred from homology"/>
<keyword evidence="12" id="KW-0325">Glycoprotein</keyword>
<dbReference type="Gene3D" id="2.60.220.50">
    <property type="match status" value="1"/>
</dbReference>
<gene>
    <name evidence="21" type="ORF">Q7C36_023052</name>
</gene>
<dbReference type="InterPro" id="IPR057244">
    <property type="entry name" value="GAIN_B"/>
</dbReference>
<evidence type="ECO:0000256" key="9">
    <source>
        <dbReference type="ARBA" id="ARBA00023136"/>
    </source>
</evidence>
<feature type="transmembrane region" description="Helical" evidence="18">
    <location>
        <begin position="1092"/>
        <end position="1114"/>
    </location>
</feature>
<keyword evidence="3" id="KW-1003">Cell membrane</keyword>
<dbReference type="PROSITE" id="PS50261">
    <property type="entry name" value="G_PROTEIN_RECEP_F2_4"/>
    <property type="match status" value="1"/>
</dbReference>
<evidence type="ECO:0000256" key="17">
    <source>
        <dbReference type="SAM" id="MobiDB-lite"/>
    </source>
</evidence>
<protein>
    <recommendedName>
        <fullName evidence="14">Adhesion G-protein coupled receptor G2</fullName>
    </recommendedName>
    <alternativeName>
        <fullName evidence="15">G-protein coupled receptor 64</fullName>
    </alternativeName>
</protein>
<evidence type="ECO:0000256" key="3">
    <source>
        <dbReference type="ARBA" id="ARBA00022475"/>
    </source>
</evidence>
<dbReference type="PROSITE" id="PS50221">
    <property type="entry name" value="GAIN_B"/>
    <property type="match status" value="1"/>
</dbReference>
<keyword evidence="10" id="KW-1015">Disulfide bond</keyword>
<dbReference type="Pfam" id="PF00002">
    <property type="entry name" value="7tm_2"/>
    <property type="match status" value="1"/>
</dbReference>
<evidence type="ECO:0000313" key="21">
    <source>
        <dbReference type="EMBL" id="KAK2814786.1"/>
    </source>
</evidence>
<organism evidence="21 22">
    <name type="scientific">Tachysurus vachellii</name>
    <name type="common">Darkbarbel catfish</name>
    <name type="synonym">Pelteobagrus vachellii</name>
    <dbReference type="NCBI Taxonomy" id="175792"/>
    <lineage>
        <taxon>Eukaryota</taxon>
        <taxon>Metazoa</taxon>
        <taxon>Chordata</taxon>
        <taxon>Craniata</taxon>
        <taxon>Vertebrata</taxon>
        <taxon>Euteleostomi</taxon>
        <taxon>Actinopterygii</taxon>
        <taxon>Neopterygii</taxon>
        <taxon>Teleostei</taxon>
        <taxon>Ostariophysi</taxon>
        <taxon>Siluriformes</taxon>
        <taxon>Bagridae</taxon>
        <taxon>Tachysurus</taxon>
    </lineage>
</organism>
<keyword evidence="22" id="KW-1185">Reference proteome</keyword>
<dbReference type="GO" id="GO:0007166">
    <property type="term" value="P:cell surface receptor signaling pathway"/>
    <property type="evidence" value="ECO:0007669"/>
    <property type="project" value="InterPro"/>
</dbReference>
<dbReference type="SMART" id="SM00303">
    <property type="entry name" value="GPS"/>
    <property type="match status" value="1"/>
</dbReference>
<evidence type="ECO:0000313" key="22">
    <source>
        <dbReference type="Proteomes" id="UP001187315"/>
    </source>
</evidence>
<keyword evidence="11" id="KW-0675">Receptor</keyword>
<dbReference type="FunFam" id="2.60.220.50:FF:000003">
    <property type="entry name" value="adhesion G-protein coupled receptor G2 isoform X2"/>
    <property type="match status" value="1"/>
</dbReference>
<evidence type="ECO:0000259" key="20">
    <source>
        <dbReference type="PROSITE" id="PS50261"/>
    </source>
</evidence>
<keyword evidence="13" id="KW-0807">Transducer</keyword>
<feature type="domain" description="GAIN-B" evidence="19">
    <location>
        <begin position="819"/>
        <end position="975"/>
    </location>
</feature>
<evidence type="ECO:0000256" key="4">
    <source>
        <dbReference type="ARBA" id="ARBA00022553"/>
    </source>
</evidence>
<dbReference type="PANTHER" id="PTHR12011:SF264">
    <property type="entry name" value="ADHESION G-PROTEIN COUPLED RECEPTOR G2"/>
    <property type="match status" value="1"/>
</dbReference>
<feature type="transmembrane region" description="Helical" evidence="18">
    <location>
        <begin position="1142"/>
        <end position="1170"/>
    </location>
</feature>
<sequence>MQKKCILKVQRMPLKYRKLFPGRERTSAHLLWLWILIPLIAQADSYFMSNSKAVLQGCRDQWILQDKQSVPKLSQITVCMDMRLLTAGNWMAFSYTTPRSPKYDLALHGDSEAMYAWILGVKHRFPVQLTLERWHRLCLRIDSLRNSFILNIGSSQKTYERRVFAHAMQLNGKLQLGCQPWDIFPETSMATIELYMFRMWGDVREHANCEDGTIVGWDSSMWSISRAQAWVQDNALYCGTLSLSHLVRVKRSSDRSTIMNVNNSADTNTSPVTPSTIPTSSNDSTDPNTTPDTTNTTSATVNNNPNTTPDPTNTTSATVNNINNSADTNTTPVTPSTTPTSSNDSTDPNTVNTTSPSINEDRDLNVTPDSTNTTSASFNNVTQSFTTLNTSSSYNITESNPTQGVTNTPTGNVTHPSDTTLVSTTLITSTDLSVITQPNGTSVSHTTITEEYTNLTLTHTTSSSYNLTESNPTLGVTGTTTEITSTNSSTITQPNGTSSWYSVVTEPNTSRNVTETTTLSPLNTTQPNTTFIFTNTTIFSETSVSFSTPNITDLSPTNSTIQQNFTTENSTSEPNTTAYLASNFTTSYLGQNTTSSPFNVTQVTTNTTLVSYSANNSLTSSPLNSTDSPGNHTTSTNITSAPDKNLSTTLTPNTNSIVSTDIYTNITTAGPQNTTAQAEKNTTTTIITTNTITTTNGTVTFLPYVTVTTSSLGLVNQLLNQSQDTSTLNSSQVESVVRKLEDILSAPNISLNVCQAALSVINNLLNASAGSLASSSNRLIKAVDQLALKLVIPDNSVTIALSSLALAVTKIDGTNFAGMSFSINSPTDILMKSRSRRSVGSPSGQGSITLPSSLTSGLSPEQKQQASRLQFTFFQKSSLFQSNLTNQQLASLILGTSVANLSIRDLKDNVVFSLQNTTTITENLTCVFWDFNQNGGAGGWNSSGCFLLNSTDNEIKCSCNHLTSFAVLMDISRGGVTDKLQGTILTFITFIGCGLSAIFLAITLLTYLAFDKIRKDIPSKILIQLCFALFLLNMVFLADSWLALYTNAVGLCISTGFFLHYFLLASFTWMGLEALHLYLSIVKVFKNFVSHYMLKFSLAGWGIPLIIVIIVISVDKNNYGLIAYGKYTDGSTDDFCWLKNDIAFYVSVVGYFCVIFLTNMVMFVVVMVQLRRIKRQNPQNNQNRKWLQDLRSIAGLTVLLGLTWGFAFFAWGVVNLPFMYLFTIFNAFQGIFIFVFHCALKENVRRQWRIYLCCGKFRLAENSDWSRLATQHTKKSSVITANTSQASYNHFSTSRNSSMSVDSLGLASNINNSPVDDSSGFGSTDESNRLVHRL</sequence>
<evidence type="ECO:0000256" key="10">
    <source>
        <dbReference type="ARBA" id="ARBA00023157"/>
    </source>
</evidence>
<feature type="compositionally biased region" description="Low complexity" evidence="17">
    <location>
        <begin position="838"/>
        <end position="858"/>
    </location>
</feature>
<dbReference type="InterPro" id="IPR017981">
    <property type="entry name" value="GPCR_2-like_7TM"/>
</dbReference>
<keyword evidence="6" id="KW-0732">Signal</keyword>
<dbReference type="Proteomes" id="UP001187315">
    <property type="component" value="Unassembled WGS sequence"/>
</dbReference>
<feature type="transmembrane region" description="Helical" evidence="18">
    <location>
        <begin position="1218"/>
        <end position="1240"/>
    </location>
</feature>
<keyword evidence="9 18" id="KW-0472">Membrane</keyword>
<feature type="region of interest" description="Disordered" evidence="17">
    <location>
        <begin position="258"/>
        <end position="378"/>
    </location>
</feature>
<feature type="compositionally biased region" description="Low complexity" evidence="17">
    <location>
        <begin position="618"/>
        <end position="629"/>
    </location>
</feature>
<dbReference type="GO" id="GO:0004930">
    <property type="term" value="F:G protein-coupled receptor activity"/>
    <property type="evidence" value="ECO:0007669"/>
    <property type="project" value="UniProtKB-KW"/>
</dbReference>
<keyword evidence="4" id="KW-0597">Phosphoprotein</keyword>
<feature type="compositionally biased region" description="Polar residues" evidence="17">
    <location>
        <begin position="367"/>
        <end position="378"/>
    </location>
</feature>
<evidence type="ECO:0000256" key="13">
    <source>
        <dbReference type="ARBA" id="ARBA00023224"/>
    </source>
</evidence>
<dbReference type="InterPro" id="IPR013320">
    <property type="entry name" value="ConA-like_dom_sf"/>
</dbReference>
<dbReference type="InterPro" id="IPR000203">
    <property type="entry name" value="GPS"/>
</dbReference>
<feature type="transmembrane region" description="Helical" evidence="18">
    <location>
        <begin position="1190"/>
        <end position="1212"/>
    </location>
</feature>
<evidence type="ECO:0000256" key="11">
    <source>
        <dbReference type="ARBA" id="ARBA00023170"/>
    </source>
</evidence>
<comment type="caution">
    <text evidence="21">The sequence shown here is derived from an EMBL/GenBank/DDBJ whole genome shotgun (WGS) entry which is preliminary data.</text>
</comment>
<feature type="transmembrane region" description="Helical" evidence="18">
    <location>
        <begin position="1048"/>
        <end position="1072"/>
    </location>
</feature>
<feature type="region of interest" description="Disordered" evidence="17">
    <location>
        <begin position="392"/>
        <end position="417"/>
    </location>
</feature>
<comment type="subcellular location">
    <subcellularLocation>
        <location evidence="1">Apical cell membrane</location>
        <topology evidence="1">Multi-pass membrane protein</topology>
    </subcellularLocation>
</comment>
<comment type="subunit">
    <text evidence="16">Heterodimer of 2 chains generated by proteolytic processing; the large extracellular N-terminal fragment and the membrane-bound C-terminal fragment predominantly remain associated and non-covalently linked. Interacts with CFTR.</text>
</comment>
<dbReference type="PANTHER" id="PTHR12011">
    <property type="entry name" value="ADHESION G-PROTEIN COUPLED RECEPTOR"/>
    <property type="match status" value="1"/>
</dbReference>
<keyword evidence="7 18" id="KW-1133">Transmembrane helix</keyword>
<feature type="transmembrane region" description="Helical" evidence="18">
    <location>
        <begin position="984"/>
        <end position="1010"/>
    </location>
</feature>
<feature type="compositionally biased region" description="Low complexity" evidence="17">
    <location>
        <begin position="328"/>
        <end position="357"/>
    </location>
</feature>
<evidence type="ECO:0000259" key="19">
    <source>
        <dbReference type="PROSITE" id="PS50221"/>
    </source>
</evidence>
<dbReference type="InterPro" id="IPR046338">
    <property type="entry name" value="GAIN_dom_sf"/>
</dbReference>
<feature type="compositionally biased region" description="Polar residues" evidence="17">
    <location>
        <begin position="258"/>
        <end position="268"/>
    </location>
</feature>